<evidence type="ECO:0000256" key="3">
    <source>
        <dbReference type="ARBA" id="ARBA00023125"/>
    </source>
</evidence>
<proteinExistence type="predicted"/>
<comment type="caution">
    <text evidence="8">The sequence shown here is derived from an EMBL/GenBank/DDBJ whole genome shotgun (WGS) entry which is preliminary data.</text>
</comment>
<gene>
    <name evidence="8" type="ORF">RD792_012521</name>
</gene>
<keyword evidence="5" id="KW-0539">Nucleus</keyword>
<dbReference type="SUPFAM" id="SSF118290">
    <property type="entry name" value="WRKY DNA-binding domain"/>
    <property type="match status" value="1"/>
</dbReference>
<keyword evidence="4" id="KW-0804">Transcription</keyword>
<dbReference type="Gene3D" id="2.20.25.80">
    <property type="entry name" value="WRKY domain"/>
    <property type="match status" value="1"/>
</dbReference>
<dbReference type="Pfam" id="PF03106">
    <property type="entry name" value="WRKY"/>
    <property type="match status" value="1"/>
</dbReference>
<dbReference type="PANTHER" id="PTHR31429">
    <property type="entry name" value="WRKY TRANSCRIPTION FACTOR 36-RELATED"/>
    <property type="match status" value="1"/>
</dbReference>
<feature type="region of interest" description="Disordered" evidence="6">
    <location>
        <begin position="52"/>
        <end position="89"/>
    </location>
</feature>
<dbReference type="Proteomes" id="UP001291926">
    <property type="component" value="Unassembled WGS sequence"/>
</dbReference>
<dbReference type="SMART" id="SM00774">
    <property type="entry name" value="WRKY"/>
    <property type="match status" value="1"/>
</dbReference>
<name>A0ABR0CX39_9LAMI</name>
<protein>
    <recommendedName>
        <fullName evidence="7">WRKY domain-containing protein</fullName>
    </recommendedName>
</protein>
<keyword evidence="3" id="KW-0238">DNA-binding</keyword>
<feature type="compositionally biased region" description="Basic and acidic residues" evidence="6">
    <location>
        <begin position="66"/>
        <end position="80"/>
    </location>
</feature>
<organism evidence="8 9">
    <name type="scientific">Penstemon davidsonii</name>
    <dbReference type="NCBI Taxonomy" id="160366"/>
    <lineage>
        <taxon>Eukaryota</taxon>
        <taxon>Viridiplantae</taxon>
        <taxon>Streptophyta</taxon>
        <taxon>Embryophyta</taxon>
        <taxon>Tracheophyta</taxon>
        <taxon>Spermatophyta</taxon>
        <taxon>Magnoliopsida</taxon>
        <taxon>eudicotyledons</taxon>
        <taxon>Gunneridae</taxon>
        <taxon>Pentapetalae</taxon>
        <taxon>asterids</taxon>
        <taxon>lamiids</taxon>
        <taxon>Lamiales</taxon>
        <taxon>Plantaginaceae</taxon>
        <taxon>Cheloneae</taxon>
        <taxon>Penstemon</taxon>
    </lineage>
</organism>
<evidence type="ECO:0000313" key="9">
    <source>
        <dbReference type="Proteomes" id="UP001291926"/>
    </source>
</evidence>
<keyword evidence="9" id="KW-1185">Reference proteome</keyword>
<dbReference type="PROSITE" id="PS50811">
    <property type="entry name" value="WRKY"/>
    <property type="match status" value="1"/>
</dbReference>
<evidence type="ECO:0000256" key="6">
    <source>
        <dbReference type="SAM" id="MobiDB-lite"/>
    </source>
</evidence>
<reference evidence="8 9" key="1">
    <citation type="journal article" date="2023" name="bioRxiv">
        <title>Genome report: Whole genome sequence and annotation of Penstemon davidsonii.</title>
        <authorList>
            <person name="Ostevik K.L."/>
            <person name="Alabady M."/>
            <person name="Zhang M."/>
            <person name="Rausher M.D."/>
        </authorList>
    </citation>
    <scope>NUCLEOTIDE SEQUENCE [LARGE SCALE GENOMIC DNA]</scope>
    <source>
        <strain evidence="8">DNT005</strain>
        <tissue evidence="8">Whole leaf</tissue>
    </source>
</reference>
<feature type="domain" description="WRKY" evidence="7">
    <location>
        <begin position="103"/>
        <end position="169"/>
    </location>
</feature>
<accession>A0ABR0CX39</accession>
<evidence type="ECO:0000256" key="5">
    <source>
        <dbReference type="ARBA" id="ARBA00023242"/>
    </source>
</evidence>
<evidence type="ECO:0000313" key="8">
    <source>
        <dbReference type="EMBL" id="KAK4481617.1"/>
    </source>
</evidence>
<evidence type="ECO:0000256" key="4">
    <source>
        <dbReference type="ARBA" id="ARBA00023163"/>
    </source>
</evidence>
<dbReference type="PANTHER" id="PTHR31429:SF86">
    <property type="entry name" value="WRKY TRANSCRIPTION FACTOR 61-RELATED"/>
    <property type="match status" value="1"/>
</dbReference>
<comment type="subcellular location">
    <subcellularLocation>
        <location evidence="1">Nucleus</location>
    </subcellularLocation>
</comment>
<dbReference type="InterPro" id="IPR044810">
    <property type="entry name" value="WRKY_plant"/>
</dbReference>
<evidence type="ECO:0000256" key="2">
    <source>
        <dbReference type="ARBA" id="ARBA00023015"/>
    </source>
</evidence>
<dbReference type="InterPro" id="IPR036576">
    <property type="entry name" value="WRKY_dom_sf"/>
</dbReference>
<sequence length="409" mass="45326">MASSNDDESNLVSLTLGRFSGDSCKREDKKLQENVELDGLELGLDSKFHLNDSSQASKINPIPEKYSFDHEKSPTPKTERSEDDEVLEQNPLKKPRVSVRAICDTQTMNDGCQWRKYGQKIAKGNPCPRAYYRCTVSPSCPVRKQVQRCVDDMSILITTYEGTHNHSLSASATTMASATTAAATMLKCGSSSNTPNHHGFNYSTSSNNNLENSYFPRASVATSLSHPTVILDLTIPNNQYSSQYNKSYSTNSFIERSSNALQLARESRFYSKTSYPYNVHSNSQEEEIVMSRDRIAAATKAMTHDPTFQSALAAAITSFVGNVNDHQERKSGQNNSNIKLDDKKTTFELSFSQPAAHANSYLNKFPQSSLNSQHQSLTSSYPDHPFALAAASKSRFMSTLADEGEQIKL</sequence>
<dbReference type="EMBL" id="JAYDYQ010002685">
    <property type="protein sequence ID" value="KAK4481617.1"/>
    <property type="molecule type" value="Genomic_DNA"/>
</dbReference>
<keyword evidence="2" id="KW-0805">Transcription regulation</keyword>
<evidence type="ECO:0000259" key="7">
    <source>
        <dbReference type="PROSITE" id="PS50811"/>
    </source>
</evidence>
<evidence type="ECO:0000256" key="1">
    <source>
        <dbReference type="ARBA" id="ARBA00004123"/>
    </source>
</evidence>
<dbReference type="InterPro" id="IPR003657">
    <property type="entry name" value="WRKY_dom"/>
</dbReference>